<dbReference type="RefSeq" id="WP_159597509.1">
    <property type="nucleotide sequence ID" value="NZ_CACSAS010000001.1"/>
</dbReference>
<keyword evidence="1" id="KW-0472">Membrane</keyword>
<dbReference type="InterPro" id="IPR002823">
    <property type="entry name" value="DUF112_TM"/>
</dbReference>
<dbReference type="PANTHER" id="PTHR35342:SF5">
    <property type="entry name" value="TRICARBOXYLIC TRANSPORT PROTEIN"/>
    <property type="match status" value="1"/>
</dbReference>
<evidence type="ECO:0000313" key="3">
    <source>
        <dbReference type="EMBL" id="CAA0085716.1"/>
    </source>
</evidence>
<feature type="transmembrane region" description="Helical" evidence="1">
    <location>
        <begin position="420"/>
        <end position="443"/>
    </location>
</feature>
<proteinExistence type="predicted"/>
<feature type="transmembrane region" description="Helical" evidence="1">
    <location>
        <begin position="172"/>
        <end position="192"/>
    </location>
</feature>
<dbReference type="EMBL" id="CACSAS010000001">
    <property type="protein sequence ID" value="CAA0085716.1"/>
    <property type="molecule type" value="Genomic_DNA"/>
</dbReference>
<gene>
    <name evidence="3" type="ORF">STARVERO_00063</name>
</gene>
<feature type="transmembrane region" description="Helical" evidence="1">
    <location>
        <begin position="320"/>
        <end position="343"/>
    </location>
</feature>
<feature type="transmembrane region" description="Helical" evidence="1">
    <location>
        <begin position="390"/>
        <end position="408"/>
    </location>
</feature>
<accession>A0A5S9N716</accession>
<feature type="transmembrane region" description="Helical" evidence="1">
    <location>
        <begin position="62"/>
        <end position="88"/>
    </location>
</feature>
<feature type="transmembrane region" description="Helical" evidence="1">
    <location>
        <begin position="140"/>
        <end position="160"/>
    </location>
</feature>
<organism evidence="3 4">
    <name type="scientific">Starkeya nomas</name>
    <dbReference type="NCBI Taxonomy" id="2666134"/>
    <lineage>
        <taxon>Bacteria</taxon>
        <taxon>Pseudomonadati</taxon>
        <taxon>Pseudomonadota</taxon>
        <taxon>Alphaproteobacteria</taxon>
        <taxon>Hyphomicrobiales</taxon>
        <taxon>Xanthobacteraceae</taxon>
        <taxon>Starkeya</taxon>
    </lineage>
</organism>
<dbReference type="Proteomes" id="UP000433050">
    <property type="component" value="Unassembled WGS sequence"/>
</dbReference>
<keyword evidence="1" id="KW-0812">Transmembrane</keyword>
<feature type="transmembrane region" description="Helical" evidence="1">
    <location>
        <begin position="355"/>
        <end position="378"/>
    </location>
</feature>
<feature type="transmembrane region" description="Helical" evidence="1">
    <location>
        <begin position="33"/>
        <end position="55"/>
    </location>
</feature>
<sequence length="504" mass="51951">MDAVSSLAFGFSVAFTPFNLSLALAGAALGTAIGALPGIGPINAIVLLLPLCFSLKLPPESALILLAGIYYGSGYGGRISSILLNIPGDPGLVMTTLDGYPLARQGRGAAALALSGIGSFVGGTLTVLLLTFLAVPIARLAVAFGPAEYVSLMVLAFALLSTMGQGRTAKTWAAICLGLLGAMIGIDGGSGVERFTFGSLEMLGGIDFTTLTIGLFAVSEILVVAEGMRSGAVTNLGSGERLKLSELVSCLPAMFRATGIGFFLGVLPGTGAAVASALAYTAEKRVSNRNNTFGKGDMRGLAAPETADNAAQTASMVPMLALGIPGSGTTAVMLGALLMYSITPGPLLFTQRPEIAWGLIASMYIGNVMLLVLNLPLVGLFARLLLVPNWILFPGVLGLSFAGVYAATNSTFELLLTTGIGIAAYAMRKMGIPLIPMLIAFVLARLLEDNIRRALSISDGDLMALFSSPVAILFWLLAALTLLVPVLAPRFGRRIRAVSDSEGG</sequence>
<name>A0A5S9N716_9HYPH</name>
<keyword evidence="4" id="KW-1185">Reference proteome</keyword>
<evidence type="ECO:0000259" key="2">
    <source>
        <dbReference type="Pfam" id="PF01970"/>
    </source>
</evidence>
<feature type="transmembrane region" description="Helical" evidence="1">
    <location>
        <begin position="108"/>
        <end position="133"/>
    </location>
</feature>
<dbReference type="PANTHER" id="PTHR35342">
    <property type="entry name" value="TRICARBOXYLIC TRANSPORT PROTEIN"/>
    <property type="match status" value="1"/>
</dbReference>
<evidence type="ECO:0000256" key="1">
    <source>
        <dbReference type="SAM" id="Phobius"/>
    </source>
</evidence>
<evidence type="ECO:0000313" key="4">
    <source>
        <dbReference type="Proteomes" id="UP000433050"/>
    </source>
</evidence>
<reference evidence="3 4" key="1">
    <citation type="submission" date="2019-12" db="EMBL/GenBank/DDBJ databases">
        <authorList>
            <person name="Reyes-Prieto M."/>
        </authorList>
    </citation>
    <scope>NUCLEOTIDE SEQUENCE [LARGE SCALE GENOMIC DNA]</scope>
    <source>
        <strain evidence="3">HF14-78462</strain>
    </source>
</reference>
<feature type="transmembrane region" description="Helical" evidence="1">
    <location>
        <begin position="260"/>
        <end position="280"/>
    </location>
</feature>
<dbReference type="Pfam" id="PF01970">
    <property type="entry name" value="TctA"/>
    <property type="match status" value="1"/>
</dbReference>
<dbReference type="AlphaFoldDB" id="A0A5S9N716"/>
<keyword evidence="1" id="KW-1133">Transmembrane helix</keyword>
<protein>
    <recommendedName>
        <fullName evidence="2">DUF112 domain-containing protein</fullName>
    </recommendedName>
</protein>
<feature type="transmembrane region" description="Helical" evidence="1">
    <location>
        <begin position="464"/>
        <end position="488"/>
    </location>
</feature>
<feature type="transmembrane region" description="Helical" evidence="1">
    <location>
        <begin position="204"/>
        <end position="225"/>
    </location>
</feature>
<feature type="domain" description="DUF112" evidence="2">
    <location>
        <begin position="20"/>
        <end position="438"/>
    </location>
</feature>